<dbReference type="PANTHER" id="PTHR43537">
    <property type="entry name" value="TRANSCRIPTIONAL REGULATOR, GNTR FAMILY"/>
    <property type="match status" value="1"/>
</dbReference>
<dbReference type="SMART" id="SM00345">
    <property type="entry name" value="HTH_GNTR"/>
    <property type="match status" value="1"/>
</dbReference>
<evidence type="ECO:0000313" key="6">
    <source>
        <dbReference type="Proteomes" id="UP000325785"/>
    </source>
</evidence>
<protein>
    <submittedName>
        <fullName evidence="5">Putative HTH-type transcriptional regulator YdfH</fullName>
    </submittedName>
</protein>
<dbReference type="InterPro" id="IPR011711">
    <property type="entry name" value="GntR_C"/>
</dbReference>
<dbReference type="InterPro" id="IPR008920">
    <property type="entry name" value="TF_FadR/GntR_C"/>
</dbReference>
<evidence type="ECO:0000259" key="4">
    <source>
        <dbReference type="PROSITE" id="PS50949"/>
    </source>
</evidence>
<dbReference type="InterPro" id="IPR036388">
    <property type="entry name" value="WH-like_DNA-bd_sf"/>
</dbReference>
<dbReference type="GO" id="GO:0003677">
    <property type="term" value="F:DNA binding"/>
    <property type="evidence" value="ECO:0007669"/>
    <property type="project" value="UniProtKB-KW"/>
</dbReference>
<evidence type="ECO:0000256" key="2">
    <source>
        <dbReference type="ARBA" id="ARBA00023125"/>
    </source>
</evidence>
<dbReference type="RefSeq" id="WP_057818400.1">
    <property type="nucleotide sequence ID" value="NZ_CAXRJZ010000028.1"/>
</dbReference>
<keyword evidence="1" id="KW-0805">Transcription regulation</keyword>
<dbReference type="OrthoDB" id="8638122at2"/>
<dbReference type="SMART" id="SM00895">
    <property type="entry name" value="FCD"/>
    <property type="match status" value="1"/>
</dbReference>
<dbReference type="Proteomes" id="UP000325785">
    <property type="component" value="Chromosome"/>
</dbReference>
<gene>
    <name evidence="5" type="primary">ydfH_8</name>
    <name evidence="5" type="ORF">RIdsm_04269</name>
</gene>
<dbReference type="SUPFAM" id="SSF46785">
    <property type="entry name" value="Winged helix' DNA-binding domain"/>
    <property type="match status" value="1"/>
</dbReference>
<feature type="domain" description="HTH gntR-type" evidence="4">
    <location>
        <begin position="30"/>
        <end position="97"/>
    </location>
</feature>
<dbReference type="PROSITE" id="PS50949">
    <property type="entry name" value="HTH_GNTR"/>
    <property type="match status" value="1"/>
</dbReference>
<dbReference type="AlphaFoldDB" id="A0A5P3AJB5"/>
<keyword evidence="3" id="KW-0804">Transcription</keyword>
<organism evidence="5 6">
    <name type="scientific">Roseovarius indicus</name>
    <dbReference type="NCBI Taxonomy" id="540747"/>
    <lineage>
        <taxon>Bacteria</taxon>
        <taxon>Pseudomonadati</taxon>
        <taxon>Pseudomonadota</taxon>
        <taxon>Alphaproteobacteria</taxon>
        <taxon>Rhodobacterales</taxon>
        <taxon>Roseobacteraceae</taxon>
        <taxon>Roseovarius</taxon>
    </lineage>
</organism>
<keyword evidence="2" id="KW-0238">DNA-binding</keyword>
<dbReference type="Pfam" id="PF07729">
    <property type="entry name" value="FCD"/>
    <property type="match status" value="1"/>
</dbReference>
<dbReference type="InterPro" id="IPR000524">
    <property type="entry name" value="Tscrpt_reg_HTH_GntR"/>
</dbReference>
<dbReference type="PANTHER" id="PTHR43537:SF45">
    <property type="entry name" value="GNTR FAMILY REGULATORY PROTEIN"/>
    <property type="match status" value="1"/>
</dbReference>
<dbReference type="Gene3D" id="1.10.10.10">
    <property type="entry name" value="Winged helix-like DNA-binding domain superfamily/Winged helix DNA-binding domain"/>
    <property type="match status" value="1"/>
</dbReference>
<sequence length="258" mass="29566">MAKKKEDAWVLGGGDVEAFEKRAKRGRPRGKGTQVVYDSLRKEILTLVAKPGDHLDEAALEKRFGVSRTPIREALIRLQADRLVRFSANRGHFVEVINLNDVPRIFEAMDLYQAAVLRLAAGRHTEDQLVVLREINEGYKAAATSGDFQAMTERNHEFHKQIALMAGNEFIKEGYETVLNFSLRLTYLMFENEDRTSQEPDSYYDRIYNEHDEMIDLIAARDADGLDEVSQKHTRLFCNQVSAFMEHRVALRTKAQSF</sequence>
<evidence type="ECO:0000313" key="5">
    <source>
        <dbReference type="EMBL" id="QEW28438.1"/>
    </source>
</evidence>
<dbReference type="SUPFAM" id="SSF48008">
    <property type="entry name" value="GntR ligand-binding domain-like"/>
    <property type="match status" value="1"/>
</dbReference>
<dbReference type="KEGG" id="rid:RIdsm_04269"/>
<evidence type="ECO:0000256" key="3">
    <source>
        <dbReference type="ARBA" id="ARBA00023163"/>
    </source>
</evidence>
<dbReference type="Gene3D" id="1.20.120.530">
    <property type="entry name" value="GntR ligand-binding domain-like"/>
    <property type="match status" value="1"/>
</dbReference>
<evidence type="ECO:0000256" key="1">
    <source>
        <dbReference type="ARBA" id="ARBA00023015"/>
    </source>
</evidence>
<name>A0A5P3AJB5_9RHOB</name>
<accession>A0A5P3AJB5</accession>
<dbReference type="Pfam" id="PF00392">
    <property type="entry name" value="GntR"/>
    <property type="match status" value="1"/>
</dbReference>
<reference evidence="5 6" key="1">
    <citation type="submission" date="2018-08" db="EMBL/GenBank/DDBJ databases">
        <title>Genetic Globetrotter - A new plasmid hitch-hiking vast phylogenetic and geographic distances.</title>
        <authorList>
            <person name="Vollmers J."/>
            <person name="Petersen J."/>
        </authorList>
    </citation>
    <scope>NUCLEOTIDE SEQUENCE [LARGE SCALE GENOMIC DNA]</scope>
    <source>
        <strain evidence="5 6">DSM 26383</strain>
    </source>
</reference>
<dbReference type="GO" id="GO:0003700">
    <property type="term" value="F:DNA-binding transcription factor activity"/>
    <property type="evidence" value="ECO:0007669"/>
    <property type="project" value="InterPro"/>
</dbReference>
<dbReference type="EMBL" id="CP031598">
    <property type="protein sequence ID" value="QEW28438.1"/>
    <property type="molecule type" value="Genomic_DNA"/>
</dbReference>
<proteinExistence type="predicted"/>
<dbReference type="InterPro" id="IPR036390">
    <property type="entry name" value="WH_DNA-bd_sf"/>
</dbReference>
<dbReference type="CDD" id="cd07377">
    <property type="entry name" value="WHTH_GntR"/>
    <property type="match status" value="1"/>
</dbReference>